<evidence type="ECO:0000313" key="1">
    <source>
        <dbReference type="EMBL" id="SOB59991.1"/>
    </source>
</evidence>
<dbReference type="EMBL" id="LT907975">
    <property type="protein sequence ID" value="SOB59991.1"/>
    <property type="molecule type" value="Genomic_DNA"/>
</dbReference>
<dbReference type="GO" id="GO:0006355">
    <property type="term" value="P:regulation of DNA-templated transcription"/>
    <property type="evidence" value="ECO:0007669"/>
    <property type="project" value="UniProtKB-ARBA"/>
</dbReference>
<dbReference type="InterPro" id="IPR036390">
    <property type="entry name" value="WH_DNA-bd_sf"/>
</dbReference>
<dbReference type="InterPro" id="IPR036597">
    <property type="entry name" value="Fido-like_dom_sf"/>
</dbReference>
<protein>
    <submittedName>
        <fullName evidence="1">Fic family protein</fullName>
    </submittedName>
</protein>
<name>A0A2C8FBX5_9BACT</name>
<dbReference type="AlphaFoldDB" id="A0A2C8FBX5"/>
<dbReference type="Gene3D" id="1.10.10.10">
    <property type="entry name" value="Winged helix-like DNA-binding domain superfamily/Winged helix DNA-binding domain"/>
    <property type="match status" value="1"/>
</dbReference>
<dbReference type="SUPFAM" id="SSF46785">
    <property type="entry name" value="Winged helix' DNA-binding domain"/>
    <property type="match status" value="1"/>
</dbReference>
<dbReference type="InterPro" id="IPR011991">
    <property type="entry name" value="ArsR-like_HTH"/>
</dbReference>
<gene>
    <name evidence="1" type="ORF">DPRO_3081</name>
</gene>
<dbReference type="SUPFAM" id="SSF140931">
    <property type="entry name" value="Fic-like"/>
    <property type="match status" value="1"/>
</dbReference>
<dbReference type="RefSeq" id="WP_232005616.1">
    <property type="nucleotide sequence ID" value="NZ_LT907975.1"/>
</dbReference>
<keyword evidence="2" id="KW-1185">Reference proteome</keyword>
<proteinExistence type="predicted"/>
<dbReference type="Proteomes" id="UP000219215">
    <property type="component" value="Chromosome DPRO"/>
</dbReference>
<dbReference type="InterPro" id="IPR036388">
    <property type="entry name" value="WH-like_DNA-bd_sf"/>
</dbReference>
<reference evidence="2" key="1">
    <citation type="submission" date="2017-09" db="EMBL/GenBank/DDBJ databases">
        <authorList>
            <person name="Regsiter A."/>
            <person name="William W."/>
        </authorList>
    </citation>
    <scope>NUCLEOTIDE SEQUENCE [LARGE SCALE GENOMIC DNA]</scope>
    <source>
        <strain evidence="2">500-1</strain>
    </source>
</reference>
<accession>A0A2C8FBX5</accession>
<evidence type="ECO:0000313" key="2">
    <source>
        <dbReference type="Proteomes" id="UP000219215"/>
    </source>
</evidence>
<organism evidence="1 2">
    <name type="scientific">Pseudodesulfovibrio profundus</name>
    <dbReference type="NCBI Taxonomy" id="57320"/>
    <lineage>
        <taxon>Bacteria</taxon>
        <taxon>Pseudomonadati</taxon>
        <taxon>Thermodesulfobacteriota</taxon>
        <taxon>Desulfovibrionia</taxon>
        <taxon>Desulfovibrionales</taxon>
        <taxon>Desulfovibrionaceae</taxon>
    </lineage>
</organism>
<sequence length="139" mass="15574">MSSQILASRKAYYGVLEEAQKGKNDITGWLAWFLETVEQGMRNSRELARLTIMKAEFWKQHAKANINDQQRKVLNKLLDAGPDGFEGGLSNKKYISMTKTSSATATRHLKALVDAGLLIQSGGGRSVRYEIDWSSCEVY</sequence>
<dbReference type="CDD" id="cd00090">
    <property type="entry name" value="HTH_ARSR"/>
    <property type="match status" value="1"/>
</dbReference>
<dbReference type="KEGG" id="pprf:DPRO_3081"/>